<evidence type="ECO:0000313" key="2">
    <source>
        <dbReference type="EMBL" id="RJP25093.1"/>
    </source>
</evidence>
<sequence length="256" mass="27913">MVKVTIVGSGCGIPNPDRGSPCIAVNVGKELLVFDCGPGAVRAMAHAGIHWAALDMLFFTHFHTDHVGDLAALLFALNIPDVNRTNSLALFGPPGIQRLYENLVTAYGDWLTPKRYELFIEELHGEPLEGATWRLDLTKAEHTQPAYSYRLEADGAALVYSGDTDYSENIIRLADGSDLLILECSYPNEIAVPGHLTPEKAGEMAERAACRKLALTHIYPVAAGYDLAGQCRRAYHGEVVVAEDGMSFELGRSRSR</sequence>
<proteinExistence type="predicted"/>
<dbReference type="Pfam" id="PF12706">
    <property type="entry name" value="Lactamase_B_2"/>
    <property type="match status" value="1"/>
</dbReference>
<dbReference type="SUPFAM" id="SSF56281">
    <property type="entry name" value="Metallo-hydrolase/oxidoreductase"/>
    <property type="match status" value="1"/>
</dbReference>
<dbReference type="CDD" id="cd16272">
    <property type="entry name" value="RNaseZ_MBL-fold"/>
    <property type="match status" value="1"/>
</dbReference>
<protein>
    <submittedName>
        <fullName evidence="2">Ribonuclease Z</fullName>
    </submittedName>
</protein>
<dbReference type="GO" id="GO:0042781">
    <property type="term" value="F:3'-tRNA processing endoribonuclease activity"/>
    <property type="evidence" value="ECO:0007669"/>
    <property type="project" value="TreeGrafter"/>
</dbReference>
<dbReference type="PANTHER" id="PTHR46018:SF2">
    <property type="entry name" value="ZINC PHOSPHODIESTERASE ELAC PROTEIN 1"/>
    <property type="match status" value="1"/>
</dbReference>
<organism evidence="2 3">
    <name type="scientific">Abyssobacteria bacterium (strain SURF_5)</name>
    <dbReference type="NCBI Taxonomy" id="2093360"/>
    <lineage>
        <taxon>Bacteria</taxon>
        <taxon>Pseudomonadati</taxon>
        <taxon>Candidatus Hydrogenedentota</taxon>
        <taxon>Candidatus Abyssobacteria</taxon>
    </lineage>
</organism>
<name>A0A3A4NX99_ABYX5</name>
<dbReference type="InterPro" id="IPR036866">
    <property type="entry name" value="RibonucZ/Hydroxyglut_hydro"/>
</dbReference>
<dbReference type="PANTHER" id="PTHR46018">
    <property type="entry name" value="ZINC PHOSPHODIESTERASE ELAC PROTEIN 1"/>
    <property type="match status" value="1"/>
</dbReference>
<dbReference type="EMBL" id="QZKU01000026">
    <property type="protein sequence ID" value="RJP25093.1"/>
    <property type="molecule type" value="Genomic_DNA"/>
</dbReference>
<evidence type="ECO:0000259" key="1">
    <source>
        <dbReference type="SMART" id="SM00849"/>
    </source>
</evidence>
<dbReference type="Gene3D" id="3.60.15.10">
    <property type="entry name" value="Ribonuclease Z/Hydroxyacylglutathione hydrolase-like"/>
    <property type="match status" value="1"/>
</dbReference>
<dbReference type="InterPro" id="IPR001279">
    <property type="entry name" value="Metallo-B-lactamas"/>
</dbReference>
<feature type="domain" description="Metallo-beta-lactamase" evidence="1">
    <location>
        <begin position="19"/>
        <end position="195"/>
    </location>
</feature>
<dbReference type="SMART" id="SM00849">
    <property type="entry name" value="Lactamase_B"/>
    <property type="match status" value="1"/>
</dbReference>
<gene>
    <name evidence="2" type="ORF">C4520_02965</name>
</gene>
<reference evidence="2 3" key="1">
    <citation type="journal article" date="2017" name="ISME J.">
        <title>Energy and carbon metabolisms in a deep terrestrial subsurface fluid microbial community.</title>
        <authorList>
            <person name="Momper L."/>
            <person name="Jungbluth S.P."/>
            <person name="Lee M.D."/>
            <person name="Amend J.P."/>
        </authorList>
    </citation>
    <scope>NUCLEOTIDE SEQUENCE [LARGE SCALE GENOMIC DNA]</scope>
    <source>
        <strain evidence="2">SURF_5</strain>
    </source>
</reference>
<dbReference type="Proteomes" id="UP000265882">
    <property type="component" value="Unassembled WGS sequence"/>
</dbReference>
<comment type="caution">
    <text evidence="2">The sequence shown here is derived from an EMBL/GenBank/DDBJ whole genome shotgun (WGS) entry which is preliminary data.</text>
</comment>
<accession>A0A3A4NX99</accession>
<evidence type="ECO:0000313" key="3">
    <source>
        <dbReference type="Proteomes" id="UP000265882"/>
    </source>
</evidence>
<dbReference type="AlphaFoldDB" id="A0A3A4NX99"/>